<sequence>SQHTLNTQSTMTDFIDTITINDSLFSFLGVFEQQNSDDIKPFISTLKHLQQLTQESLIDSINKCNLINSSFAIALISENQYFLYSQNDCKILYHSDALHVLSGYAELPNQEMLYVLCCSAFQSLSDSDVDFVVLSCFKPQISVNQKQSQIKKALQFYLDDQFQEGDLQLNGQQNLDFTSPRQQNDKICFILARIALLLGQAAVSASLFTVMQRFTVESQSSKPKVSKVERQKSNYTEQLKQQLQETLTENQLLQNQIEDLQAKIQSLQVENSSLAKENKDIIFNLQTKENENEKLQNQLEFTQKMIENEFEQIYKENEFLKQKLSEKEKECLEREIESKICLNNTAKNITQQKLNISDLLIEIPRKTQENPIDQLTKIKKQILKEQHKNYSDEKIEAILQKSAQNNEQTLKLVETMNTNKKTVSKSYISPTTINCKIMEKYVQVKPKRTLK</sequence>
<evidence type="ECO:0000256" key="1">
    <source>
        <dbReference type="SAM" id="Coils"/>
    </source>
</evidence>
<accession>A0A146JY42</accession>
<gene>
    <name evidence="2" type="ORF">TPC1_30882</name>
</gene>
<reference evidence="2" key="1">
    <citation type="submission" date="2015-07" db="EMBL/GenBank/DDBJ databases">
        <title>Adaptation to a free-living lifestyle via gene acquisitions in the diplomonad Trepomonas sp. PC1.</title>
        <authorList>
            <person name="Xu F."/>
            <person name="Jerlstrom-Hultqvist J."/>
            <person name="Kolisko M."/>
            <person name="Simpson A.G.B."/>
            <person name="Roger A.J."/>
            <person name="Svard S.G."/>
            <person name="Andersson J.O."/>
        </authorList>
    </citation>
    <scope>NUCLEOTIDE SEQUENCE</scope>
    <source>
        <strain evidence="2">PC1</strain>
    </source>
</reference>
<dbReference type="EMBL" id="GDID01006983">
    <property type="protein sequence ID" value="JAP89623.1"/>
    <property type="molecule type" value="Transcribed_RNA"/>
</dbReference>
<feature type="non-terminal residue" evidence="2">
    <location>
        <position position="1"/>
    </location>
</feature>
<evidence type="ECO:0000313" key="2">
    <source>
        <dbReference type="EMBL" id="JAP89623.1"/>
    </source>
</evidence>
<organism evidence="2">
    <name type="scientific">Trepomonas sp. PC1</name>
    <dbReference type="NCBI Taxonomy" id="1076344"/>
    <lineage>
        <taxon>Eukaryota</taxon>
        <taxon>Metamonada</taxon>
        <taxon>Diplomonadida</taxon>
        <taxon>Hexamitidae</taxon>
        <taxon>Hexamitinae</taxon>
        <taxon>Trepomonas</taxon>
    </lineage>
</organism>
<protein>
    <submittedName>
        <fullName evidence="2">Uncharacterized protein</fullName>
    </submittedName>
</protein>
<dbReference type="AlphaFoldDB" id="A0A146JY42"/>
<proteinExistence type="predicted"/>
<keyword evidence="1" id="KW-0175">Coiled coil</keyword>
<name>A0A146JY42_9EUKA</name>
<feature type="coiled-coil region" evidence="1">
    <location>
        <begin position="225"/>
        <end position="337"/>
    </location>
</feature>